<dbReference type="InterPro" id="IPR004329">
    <property type="entry name" value="CcmE"/>
</dbReference>
<evidence type="ECO:0000313" key="12">
    <source>
        <dbReference type="EMBL" id="MCL6271663.1"/>
    </source>
</evidence>
<dbReference type="SUPFAM" id="SSF82093">
    <property type="entry name" value="Heme chaperone CcmE"/>
    <property type="match status" value="1"/>
</dbReference>
<evidence type="ECO:0000256" key="2">
    <source>
        <dbReference type="ARBA" id="ARBA00022617"/>
    </source>
</evidence>
<accession>A0ABT0PMG9</accession>
<keyword evidence="9 10" id="KW-0472">Membrane</keyword>
<dbReference type="InterPro" id="IPR012340">
    <property type="entry name" value="NA-bd_OB-fold"/>
</dbReference>
<evidence type="ECO:0000256" key="6">
    <source>
        <dbReference type="ARBA" id="ARBA00022968"/>
    </source>
</evidence>
<keyword evidence="2 10" id="KW-0349">Heme</keyword>
<reference evidence="12 13" key="1">
    <citation type="submission" date="2022-05" db="EMBL/GenBank/DDBJ databases">
        <authorList>
            <person name="Park J.-S."/>
        </authorList>
    </citation>
    <scope>NUCLEOTIDE SEQUENCE [LARGE SCALE GENOMIC DNA]</scope>
    <source>
        <strain evidence="12 13">2012CJ34-2</strain>
    </source>
</reference>
<feature type="topological domain" description="Extracellular" evidence="10">
    <location>
        <begin position="30"/>
        <end position="149"/>
    </location>
</feature>
<evidence type="ECO:0000256" key="11">
    <source>
        <dbReference type="SAM" id="Phobius"/>
    </source>
</evidence>
<dbReference type="HAMAP" id="MF_01959">
    <property type="entry name" value="CcmE"/>
    <property type="match status" value="1"/>
</dbReference>
<evidence type="ECO:0000313" key="13">
    <source>
        <dbReference type="Proteomes" id="UP001203338"/>
    </source>
</evidence>
<organism evidence="12 13">
    <name type="scientific">Parendozoicomonas callyspongiae</name>
    <dbReference type="NCBI Taxonomy" id="2942213"/>
    <lineage>
        <taxon>Bacteria</taxon>
        <taxon>Pseudomonadati</taxon>
        <taxon>Pseudomonadota</taxon>
        <taxon>Gammaproteobacteria</taxon>
        <taxon>Oceanospirillales</taxon>
        <taxon>Endozoicomonadaceae</taxon>
        <taxon>Parendozoicomonas</taxon>
    </lineage>
</organism>
<evidence type="ECO:0000256" key="7">
    <source>
        <dbReference type="ARBA" id="ARBA00022989"/>
    </source>
</evidence>
<keyword evidence="6 10" id="KW-0735">Signal-anchor</keyword>
<comment type="similarity">
    <text evidence="10">Belongs to the CcmE/CycJ family.</text>
</comment>
<evidence type="ECO:0000256" key="8">
    <source>
        <dbReference type="ARBA" id="ARBA00023004"/>
    </source>
</evidence>
<feature type="binding site" description="axial binding residue" evidence="10">
    <location>
        <position position="128"/>
    </location>
    <ligand>
        <name>heme</name>
        <dbReference type="ChEBI" id="CHEBI:30413"/>
    </ligand>
    <ligandPart>
        <name>Fe</name>
        <dbReference type="ChEBI" id="CHEBI:18248"/>
    </ligandPart>
</feature>
<protein>
    <recommendedName>
        <fullName evidence="10">Cytochrome c-type biogenesis protein CcmE</fullName>
    </recommendedName>
    <alternativeName>
        <fullName evidence="10">Cytochrome c maturation protein E</fullName>
    </alternativeName>
    <alternativeName>
        <fullName evidence="10">Heme chaperone CcmE</fullName>
    </alternativeName>
</protein>
<proteinExistence type="inferred from homology"/>
<feature type="binding site" description="covalent" evidence="10">
    <location>
        <position position="124"/>
    </location>
    <ligand>
        <name>heme</name>
        <dbReference type="ChEBI" id="CHEBI:30413"/>
    </ligand>
</feature>
<dbReference type="Gene3D" id="2.40.50.140">
    <property type="entry name" value="Nucleic acid-binding proteins"/>
    <property type="match status" value="1"/>
</dbReference>
<evidence type="ECO:0000256" key="5">
    <source>
        <dbReference type="ARBA" id="ARBA00022748"/>
    </source>
</evidence>
<keyword evidence="10" id="KW-1003">Cell membrane</keyword>
<evidence type="ECO:0000256" key="1">
    <source>
        <dbReference type="ARBA" id="ARBA00004370"/>
    </source>
</evidence>
<evidence type="ECO:0000256" key="9">
    <source>
        <dbReference type="ARBA" id="ARBA00023136"/>
    </source>
</evidence>
<gene>
    <name evidence="10 12" type="primary">ccmE</name>
    <name evidence="10" type="synonym">cycJ</name>
    <name evidence="12" type="ORF">M3P05_17230</name>
</gene>
<evidence type="ECO:0000256" key="10">
    <source>
        <dbReference type="HAMAP-Rule" id="MF_01959"/>
    </source>
</evidence>
<keyword evidence="7 10" id="KW-1133">Transmembrane helix</keyword>
<keyword evidence="8 10" id="KW-0408">Iron</keyword>
<keyword evidence="4 10" id="KW-0479">Metal-binding</keyword>
<feature type="topological domain" description="Cytoplasmic" evidence="10">
    <location>
        <begin position="1"/>
        <end position="8"/>
    </location>
</feature>
<dbReference type="PANTHER" id="PTHR34128">
    <property type="entry name" value="CYTOCHROME C-TYPE BIOGENESIS PROTEIN CCME HOMOLOG, MITOCHONDRIAL"/>
    <property type="match status" value="1"/>
</dbReference>
<comment type="caution">
    <text evidence="12">The sequence shown here is derived from an EMBL/GenBank/DDBJ whole genome shotgun (WGS) entry which is preliminary data.</text>
</comment>
<keyword evidence="13" id="KW-1185">Reference proteome</keyword>
<evidence type="ECO:0000256" key="4">
    <source>
        <dbReference type="ARBA" id="ARBA00022723"/>
    </source>
</evidence>
<dbReference type="Proteomes" id="UP001203338">
    <property type="component" value="Unassembled WGS sequence"/>
</dbReference>
<comment type="function">
    <text evidence="10">Heme chaperone required for the biogenesis of c-type cytochromes. Transiently binds heme delivered by CcmC and transfers the heme to apo-cytochromes in a process facilitated by CcmF and CcmH.</text>
</comment>
<dbReference type="InterPro" id="IPR036127">
    <property type="entry name" value="CcmE-like_sf"/>
</dbReference>
<dbReference type="EMBL" id="JAMFLX010000029">
    <property type="protein sequence ID" value="MCL6271663.1"/>
    <property type="molecule type" value="Genomic_DNA"/>
</dbReference>
<keyword evidence="3 10" id="KW-0812">Transmembrane</keyword>
<dbReference type="PANTHER" id="PTHR34128:SF2">
    <property type="entry name" value="CYTOCHROME C-TYPE BIOGENESIS PROTEIN CCME HOMOLOG, MITOCHONDRIAL"/>
    <property type="match status" value="1"/>
</dbReference>
<dbReference type="NCBIfam" id="NF009729">
    <property type="entry name" value="PRK13254.1-3"/>
    <property type="match status" value="1"/>
</dbReference>
<dbReference type="NCBIfam" id="NF009727">
    <property type="entry name" value="PRK13254.1-1"/>
    <property type="match status" value="1"/>
</dbReference>
<name>A0ABT0PMG9_9GAMM</name>
<sequence>MTIVQRQRFYVLMFILCGVSISLTMALVALQSNINLFFTPSQMIAGEAPIGKTIRGGGLVVPGSVERSSQNLKVRFGITDGGEQISVRYEGILPDLFQEGQGIVALGQLEQSGEFCASEVLAKHDPNYMPPEVKDAIDKVHAEKGINRP</sequence>
<dbReference type="Pfam" id="PF03100">
    <property type="entry name" value="CcmE"/>
    <property type="match status" value="1"/>
</dbReference>
<dbReference type="RefSeq" id="WP_249701298.1">
    <property type="nucleotide sequence ID" value="NZ_JAMFLX010000029.1"/>
</dbReference>
<keyword evidence="5 10" id="KW-0201">Cytochrome c-type biogenesis</keyword>
<feature type="transmembrane region" description="Helical" evidence="11">
    <location>
        <begin position="9"/>
        <end position="30"/>
    </location>
</feature>
<comment type="subcellular location">
    <subcellularLocation>
        <location evidence="10">Cell membrane</location>
        <topology evidence="10">Single-pass type II membrane protein</topology>
    </subcellularLocation>
    <subcellularLocation>
        <location evidence="1">Membrane</location>
    </subcellularLocation>
</comment>
<evidence type="ECO:0000256" key="3">
    <source>
        <dbReference type="ARBA" id="ARBA00022692"/>
    </source>
</evidence>